<gene>
    <name evidence="1" type="ORF">EWV80_05650</name>
</gene>
<dbReference type="EMBL" id="SFBK01000067">
    <property type="protein sequence ID" value="TRU28312.1"/>
    <property type="molecule type" value="Genomic_DNA"/>
</dbReference>
<name>A0A552E1J4_MICAE</name>
<dbReference type="Proteomes" id="UP000320551">
    <property type="component" value="Unassembled WGS sequence"/>
</dbReference>
<dbReference type="AlphaFoldDB" id="A0A552E1J4"/>
<protein>
    <submittedName>
        <fullName evidence="1">Uncharacterized protein</fullName>
    </submittedName>
</protein>
<proteinExistence type="predicted"/>
<evidence type="ECO:0000313" key="1">
    <source>
        <dbReference type="EMBL" id="TRU28312.1"/>
    </source>
</evidence>
<evidence type="ECO:0000313" key="2">
    <source>
        <dbReference type="Proteomes" id="UP000320551"/>
    </source>
</evidence>
<comment type="caution">
    <text evidence="1">The sequence shown here is derived from an EMBL/GenBank/DDBJ whole genome shotgun (WGS) entry which is preliminary data.</text>
</comment>
<accession>A0A552E1J4</accession>
<reference evidence="1 2" key="1">
    <citation type="submission" date="2019-01" db="EMBL/GenBank/DDBJ databases">
        <title>Coherence of Microcystis species and biogeography revealed through population genomics.</title>
        <authorList>
            <person name="Perez-Carrascal O.M."/>
            <person name="Terrat Y."/>
            <person name="Giani A."/>
            <person name="Fortin N."/>
            <person name="Tromas N."/>
            <person name="Shapiro B.J."/>
        </authorList>
    </citation>
    <scope>NUCLEOTIDE SEQUENCE [LARGE SCALE GENOMIC DNA]</scope>
    <source>
        <strain evidence="1">Ma_QC_B_20070730_S2</strain>
    </source>
</reference>
<sequence length="81" mass="8975">MLPKAEFHLFEPLINYDPAYRAIISKSLRLYPVLGEKSGEVTMNIFPHMVASSALDLSDPDAALSTLDCVLVNTRLELTPN</sequence>
<organism evidence="1 2">
    <name type="scientific">Microcystis aeruginosa Ma_QC_B_20070730_S2</name>
    <dbReference type="NCBI Taxonomy" id="2486256"/>
    <lineage>
        <taxon>Bacteria</taxon>
        <taxon>Bacillati</taxon>
        <taxon>Cyanobacteriota</taxon>
        <taxon>Cyanophyceae</taxon>
        <taxon>Oscillatoriophycideae</taxon>
        <taxon>Chroococcales</taxon>
        <taxon>Microcystaceae</taxon>
        <taxon>Microcystis</taxon>
    </lineage>
</organism>